<proteinExistence type="predicted"/>
<name>A0ABP9JVJ5_9SPHN</name>
<protein>
    <submittedName>
        <fullName evidence="2">Uncharacterized protein</fullName>
    </submittedName>
</protein>
<keyword evidence="3" id="KW-1185">Reference proteome</keyword>
<reference evidence="3" key="1">
    <citation type="journal article" date="2019" name="Int. J. Syst. Evol. Microbiol.">
        <title>The Global Catalogue of Microorganisms (GCM) 10K type strain sequencing project: providing services to taxonomists for standard genome sequencing and annotation.</title>
        <authorList>
            <consortium name="The Broad Institute Genomics Platform"/>
            <consortium name="The Broad Institute Genome Sequencing Center for Infectious Disease"/>
            <person name="Wu L."/>
            <person name="Ma J."/>
        </authorList>
    </citation>
    <scope>NUCLEOTIDE SEQUENCE [LARGE SCALE GENOMIC DNA]</scope>
    <source>
        <strain evidence="3">JCM 18014</strain>
    </source>
</reference>
<feature type="transmembrane region" description="Helical" evidence="1">
    <location>
        <begin position="83"/>
        <end position="99"/>
    </location>
</feature>
<keyword evidence="1" id="KW-0812">Transmembrane</keyword>
<comment type="caution">
    <text evidence="2">The sequence shown here is derived from an EMBL/GenBank/DDBJ whole genome shotgun (WGS) entry which is preliminary data.</text>
</comment>
<evidence type="ECO:0000256" key="1">
    <source>
        <dbReference type="SAM" id="Phobius"/>
    </source>
</evidence>
<feature type="transmembrane region" description="Helical" evidence="1">
    <location>
        <begin position="56"/>
        <end position="71"/>
    </location>
</feature>
<feature type="transmembrane region" description="Helical" evidence="1">
    <location>
        <begin position="105"/>
        <end position="124"/>
    </location>
</feature>
<gene>
    <name evidence="2" type="ORF">GCM10023208_00030</name>
</gene>
<accession>A0ABP9JVJ5</accession>
<feature type="transmembrane region" description="Helical" evidence="1">
    <location>
        <begin position="29"/>
        <end position="50"/>
    </location>
</feature>
<feature type="transmembrane region" description="Helical" evidence="1">
    <location>
        <begin position="129"/>
        <end position="147"/>
    </location>
</feature>
<organism evidence="2 3">
    <name type="scientific">Erythrobacter westpacificensis</name>
    <dbReference type="NCBI Taxonomy" id="1055231"/>
    <lineage>
        <taxon>Bacteria</taxon>
        <taxon>Pseudomonadati</taxon>
        <taxon>Pseudomonadota</taxon>
        <taxon>Alphaproteobacteria</taxon>
        <taxon>Sphingomonadales</taxon>
        <taxon>Erythrobacteraceae</taxon>
        <taxon>Erythrobacter/Porphyrobacter group</taxon>
        <taxon>Erythrobacter</taxon>
    </lineage>
</organism>
<dbReference type="RefSeq" id="WP_346031095.1">
    <property type="nucleotide sequence ID" value="NZ_BAABHV010000001.1"/>
</dbReference>
<dbReference type="EMBL" id="BAABHV010000001">
    <property type="protein sequence ID" value="GAA5045492.1"/>
    <property type="molecule type" value="Genomic_DNA"/>
</dbReference>
<evidence type="ECO:0000313" key="2">
    <source>
        <dbReference type="EMBL" id="GAA5045492.1"/>
    </source>
</evidence>
<dbReference type="Proteomes" id="UP001500518">
    <property type="component" value="Unassembled WGS sequence"/>
</dbReference>
<evidence type="ECO:0000313" key="3">
    <source>
        <dbReference type="Proteomes" id="UP001500518"/>
    </source>
</evidence>
<feature type="transmembrane region" description="Helical" evidence="1">
    <location>
        <begin position="153"/>
        <end position="170"/>
    </location>
</feature>
<sequence length="173" mass="19100">MDQEIARAGLDEVSAARRKSAELRGYREIGSIVSAWGAVWLSGFAAQQFLSERAELVWAFGWLFALGWTFTRPKRASDNRSFASWLIAVSFVVFLLAIIRPDVRTASMVCAIVLTASYALLGVWLGRRFLVLAAVVLIFACIGWWLLPGWLSLCLAFGGGASLIVGGFWIRRP</sequence>
<keyword evidence="1" id="KW-0472">Membrane</keyword>
<keyword evidence="1" id="KW-1133">Transmembrane helix</keyword>